<feature type="transmembrane region" description="Helical" evidence="10">
    <location>
        <begin position="182"/>
        <end position="202"/>
    </location>
</feature>
<proteinExistence type="inferred from homology"/>
<evidence type="ECO:0000313" key="11">
    <source>
        <dbReference type="EMBL" id="SHK08857.1"/>
    </source>
</evidence>
<evidence type="ECO:0000256" key="4">
    <source>
        <dbReference type="ARBA" id="ARBA00022475"/>
    </source>
</evidence>
<evidence type="ECO:0000256" key="9">
    <source>
        <dbReference type="RuleBase" id="RU362091"/>
    </source>
</evidence>
<feature type="transmembrane region" description="Helical" evidence="10">
    <location>
        <begin position="76"/>
        <end position="94"/>
    </location>
</feature>
<sequence>MSGRTIALLLFAALALAGLILTYLAGRRSRTAGEFWAAGGGISPTRNAIATLGDLMSGSALLGGIGLMFLVGYDSLLYLVLPLLAWIPVMLLVAERLRNLGEYTLTDVLVRRFRSGSLRTVLAVSTLAISGLYLLAQVVVAGNLFTLLSGTGYPVAVVVTGVIMVAYVGLGGMHGATVIQVVKAVLLIGVLAGLTVLLLVRFGGDVGGMVARAVAPAGGLDPLRPGNLLKDPWDLLSVALAGTLGVAGLPHVMMRIFTVRDAVHARRSVTVTVALLTVATVLIAFVGLGASALLRNETKELAASGGNLVAPRLAELLGGAPTLGIVSAIAFATVLAVVAGLLVNASSAVVRDIWPSRAGDEVRRAKRTTVAIGVVVVVVAIALGPTFNATLLVTLAFAVAASANVPVLLFTLTWRRFTTTGAITGVLTGLTAAVVLMLLGPTLWPGEHPPISLSAPTLIALPLGVLGCVVGTVLSRRAPAGDFAAIQIESELGRGARATAESAR</sequence>
<dbReference type="GO" id="GO:0005886">
    <property type="term" value="C:plasma membrane"/>
    <property type="evidence" value="ECO:0007669"/>
    <property type="project" value="UniProtKB-SubCell"/>
</dbReference>
<protein>
    <submittedName>
        <fullName evidence="11">Cation/acetate symporter</fullName>
    </submittedName>
</protein>
<evidence type="ECO:0000256" key="3">
    <source>
        <dbReference type="ARBA" id="ARBA00022448"/>
    </source>
</evidence>
<keyword evidence="12" id="KW-1185">Reference proteome</keyword>
<evidence type="ECO:0000256" key="10">
    <source>
        <dbReference type="SAM" id="Phobius"/>
    </source>
</evidence>
<keyword evidence="3" id="KW-0813">Transport</keyword>
<organism evidence="11 12">
    <name type="scientific">Pseudonocardia thermophila</name>
    <dbReference type="NCBI Taxonomy" id="1848"/>
    <lineage>
        <taxon>Bacteria</taxon>
        <taxon>Bacillati</taxon>
        <taxon>Actinomycetota</taxon>
        <taxon>Actinomycetes</taxon>
        <taxon>Pseudonocardiales</taxon>
        <taxon>Pseudonocardiaceae</taxon>
        <taxon>Pseudonocardia</taxon>
    </lineage>
</organism>
<dbReference type="InterPro" id="IPR038377">
    <property type="entry name" value="Na/Glc_symporter_sf"/>
</dbReference>
<dbReference type="OrthoDB" id="9764416at2"/>
<comment type="subcellular location">
    <subcellularLocation>
        <location evidence="1">Cell membrane</location>
        <topology evidence="1">Multi-pass membrane protein</topology>
    </subcellularLocation>
</comment>
<comment type="similarity">
    <text evidence="2 9">Belongs to the sodium:solute symporter (SSF) (TC 2.A.21) family.</text>
</comment>
<evidence type="ECO:0000256" key="8">
    <source>
        <dbReference type="ARBA" id="ARBA00023136"/>
    </source>
</evidence>
<keyword evidence="7 10" id="KW-1133">Transmembrane helix</keyword>
<dbReference type="PANTHER" id="PTHR48086:SF6">
    <property type="entry name" value="CATION_ACETATE SYMPORTER ACTP"/>
    <property type="match status" value="1"/>
</dbReference>
<reference evidence="11 12" key="1">
    <citation type="submission" date="2016-11" db="EMBL/GenBank/DDBJ databases">
        <authorList>
            <person name="Jaros S."/>
            <person name="Januszkiewicz K."/>
            <person name="Wedrychowicz H."/>
        </authorList>
    </citation>
    <scope>NUCLEOTIDE SEQUENCE [LARGE SCALE GENOMIC DNA]</scope>
    <source>
        <strain evidence="11 12">DSM 43832</strain>
    </source>
</reference>
<evidence type="ECO:0000256" key="6">
    <source>
        <dbReference type="ARBA" id="ARBA00022847"/>
    </source>
</evidence>
<dbReference type="Proteomes" id="UP000184363">
    <property type="component" value="Unassembled WGS sequence"/>
</dbReference>
<feature type="transmembrane region" description="Helical" evidence="10">
    <location>
        <begin position="417"/>
        <end position="439"/>
    </location>
</feature>
<dbReference type="CDD" id="cd11480">
    <property type="entry name" value="SLC5sbd_u4"/>
    <property type="match status" value="1"/>
</dbReference>
<feature type="transmembrane region" description="Helical" evidence="10">
    <location>
        <begin position="47"/>
        <end position="70"/>
    </location>
</feature>
<dbReference type="GO" id="GO:0006847">
    <property type="term" value="P:plasma membrane acetate transport"/>
    <property type="evidence" value="ECO:0007669"/>
    <property type="project" value="TreeGrafter"/>
</dbReference>
<keyword evidence="6" id="KW-0769">Symport</keyword>
<keyword evidence="8 10" id="KW-0472">Membrane</keyword>
<keyword evidence="4" id="KW-1003">Cell membrane</keyword>
<dbReference type="RefSeq" id="WP_073455452.1">
    <property type="nucleotide sequence ID" value="NZ_FRAP01000002.1"/>
</dbReference>
<dbReference type="Pfam" id="PF00474">
    <property type="entry name" value="SSF"/>
    <property type="match status" value="1"/>
</dbReference>
<dbReference type="PANTHER" id="PTHR48086">
    <property type="entry name" value="SODIUM/PROLINE SYMPORTER-RELATED"/>
    <property type="match status" value="1"/>
</dbReference>
<dbReference type="Gene3D" id="1.20.1730.10">
    <property type="entry name" value="Sodium/glucose cotransporter"/>
    <property type="match status" value="1"/>
</dbReference>
<feature type="transmembrane region" description="Helical" evidence="10">
    <location>
        <begin position="389"/>
        <end position="410"/>
    </location>
</feature>
<dbReference type="PROSITE" id="PS50283">
    <property type="entry name" value="NA_SOLUT_SYMP_3"/>
    <property type="match status" value="1"/>
</dbReference>
<evidence type="ECO:0000256" key="2">
    <source>
        <dbReference type="ARBA" id="ARBA00006434"/>
    </source>
</evidence>
<evidence type="ECO:0000256" key="1">
    <source>
        <dbReference type="ARBA" id="ARBA00004651"/>
    </source>
</evidence>
<dbReference type="InterPro" id="IPR001734">
    <property type="entry name" value="Na/solute_symporter"/>
</dbReference>
<keyword evidence="5 10" id="KW-0812">Transmembrane</keyword>
<feature type="transmembrane region" description="Helical" evidence="10">
    <location>
        <begin position="451"/>
        <end position="474"/>
    </location>
</feature>
<evidence type="ECO:0000256" key="7">
    <source>
        <dbReference type="ARBA" id="ARBA00022989"/>
    </source>
</evidence>
<feature type="transmembrane region" description="Helical" evidence="10">
    <location>
        <begin position="6"/>
        <end position="26"/>
    </location>
</feature>
<feature type="transmembrane region" description="Helical" evidence="10">
    <location>
        <begin position="365"/>
        <end position="383"/>
    </location>
</feature>
<feature type="transmembrane region" description="Helical" evidence="10">
    <location>
        <begin position="235"/>
        <end position="257"/>
    </location>
</feature>
<dbReference type="InterPro" id="IPR050277">
    <property type="entry name" value="Sodium:Solute_Symporter"/>
</dbReference>
<dbReference type="STRING" id="1848.SAMN05443637_102337"/>
<feature type="transmembrane region" description="Helical" evidence="10">
    <location>
        <begin position="121"/>
        <end position="145"/>
    </location>
</feature>
<evidence type="ECO:0000256" key="5">
    <source>
        <dbReference type="ARBA" id="ARBA00022692"/>
    </source>
</evidence>
<accession>A0A1M6PLX7</accession>
<feature type="transmembrane region" description="Helical" evidence="10">
    <location>
        <begin position="323"/>
        <end position="344"/>
    </location>
</feature>
<evidence type="ECO:0000313" key="12">
    <source>
        <dbReference type="Proteomes" id="UP000184363"/>
    </source>
</evidence>
<feature type="transmembrane region" description="Helical" evidence="10">
    <location>
        <begin position="151"/>
        <end position="170"/>
    </location>
</feature>
<gene>
    <name evidence="11" type="ORF">SAMN05443637_102337</name>
</gene>
<dbReference type="GO" id="GO:0015123">
    <property type="term" value="F:acetate transmembrane transporter activity"/>
    <property type="evidence" value="ECO:0007669"/>
    <property type="project" value="TreeGrafter"/>
</dbReference>
<name>A0A1M6PLX7_PSETH</name>
<dbReference type="AlphaFoldDB" id="A0A1M6PLX7"/>
<dbReference type="EMBL" id="FRAP01000002">
    <property type="protein sequence ID" value="SHK08857.1"/>
    <property type="molecule type" value="Genomic_DNA"/>
</dbReference>
<feature type="transmembrane region" description="Helical" evidence="10">
    <location>
        <begin position="269"/>
        <end position="294"/>
    </location>
</feature>
<dbReference type="GO" id="GO:0015293">
    <property type="term" value="F:symporter activity"/>
    <property type="evidence" value="ECO:0007669"/>
    <property type="project" value="UniProtKB-KW"/>
</dbReference>